<gene>
    <name evidence="1" type="ORF">GCM10009039_34080</name>
</gene>
<proteinExistence type="predicted"/>
<dbReference type="AlphaFoldDB" id="A0A830F8B3"/>
<sequence length="87" mass="10261">MVGRGTIGDVRRIFRVFYDEADREKPDYFPADEPAEKTYDTGRLRRERDIRGGRVTFESERDNRGVRLRRVRSLRLREAPPEALHVG</sequence>
<keyword evidence="2" id="KW-1185">Reference proteome</keyword>
<organism evidence="1 2">
    <name type="scientific">Halocalculus aciditolerans</name>
    <dbReference type="NCBI Taxonomy" id="1383812"/>
    <lineage>
        <taxon>Archaea</taxon>
        <taxon>Methanobacteriati</taxon>
        <taxon>Methanobacteriota</taxon>
        <taxon>Stenosarchaea group</taxon>
        <taxon>Halobacteria</taxon>
        <taxon>Halobacteriales</taxon>
        <taxon>Halobacteriaceae</taxon>
        <taxon>Halocalculus</taxon>
    </lineage>
</organism>
<dbReference type="Proteomes" id="UP000607197">
    <property type="component" value="Unassembled WGS sequence"/>
</dbReference>
<reference evidence="1" key="2">
    <citation type="submission" date="2020-09" db="EMBL/GenBank/DDBJ databases">
        <authorList>
            <person name="Sun Q."/>
            <person name="Ohkuma M."/>
        </authorList>
    </citation>
    <scope>NUCLEOTIDE SEQUENCE</scope>
    <source>
        <strain evidence="1">JCM 19596</strain>
    </source>
</reference>
<name>A0A830F8B3_9EURY</name>
<accession>A0A830F8B3</accession>
<evidence type="ECO:0000313" key="1">
    <source>
        <dbReference type="EMBL" id="GGL73194.1"/>
    </source>
</evidence>
<reference evidence="1" key="1">
    <citation type="journal article" date="2014" name="Int. J. Syst. Evol. Microbiol.">
        <title>Complete genome sequence of Corynebacterium casei LMG S-19264T (=DSM 44701T), isolated from a smear-ripened cheese.</title>
        <authorList>
            <consortium name="US DOE Joint Genome Institute (JGI-PGF)"/>
            <person name="Walter F."/>
            <person name="Albersmeier A."/>
            <person name="Kalinowski J."/>
            <person name="Ruckert C."/>
        </authorList>
    </citation>
    <scope>NUCLEOTIDE SEQUENCE</scope>
    <source>
        <strain evidence="1">JCM 19596</strain>
    </source>
</reference>
<protein>
    <submittedName>
        <fullName evidence="1">Uncharacterized protein</fullName>
    </submittedName>
</protein>
<comment type="caution">
    <text evidence="1">The sequence shown here is derived from an EMBL/GenBank/DDBJ whole genome shotgun (WGS) entry which is preliminary data.</text>
</comment>
<evidence type="ECO:0000313" key="2">
    <source>
        <dbReference type="Proteomes" id="UP000607197"/>
    </source>
</evidence>
<dbReference type="EMBL" id="BMPG01000009">
    <property type="protein sequence ID" value="GGL73194.1"/>
    <property type="molecule type" value="Genomic_DNA"/>
</dbReference>